<gene>
    <name evidence="1" type="ORF">IDH44_09180</name>
</gene>
<proteinExistence type="predicted"/>
<organism evidence="1 2">
    <name type="scientific">Paenibacillus sabuli</name>
    <dbReference type="NCBI Taxonomy" id="2772509"/>
    <lineage>
        <taxon>Bacteria</taxon>
        <taxon>Bacillati</taxon>
        <taxon>Bacillota</taxon>
        <taxon>Bacilli</taxon>
        <taxon>Bacillales</taxon>
        <taxon>Paenibacillaceae</taxon>
        <taxon>Paenibacillus</taxon>
    </lineage>
</organism>
<dbReference type="AlphaFoldDB" id="A0A927BS96"/>
<sequence>MNHLQKEQLIAEFDWAEQFAAETLRLPAELEAIERGDRKADLDELEWLLAGVRSKLEAYGRAYPADTFSRQLGDAFRARLERLQASIQAGCRAPEACEWNRFLALKYELRTLYKQLGGVLAGSDWQTPCVKTKPPEPGVPEESGYAQSEQGTYTRAYGSEVVKAYERQVLQAYYDCPGEQDLPCAGYTVSSGMKALELALLGYRRFTGQQAPFYWQEGFYGEGVELTELLLDRPQCLASAELIARIEAGERIGGLLVDPGMSYPVRPPVPLERLMQALANHRQAEPMYVIVDRTLTSLANPLFARYAAELPEHIVLISVESGIKYLQYGFDMASIGYLTVTERGLRQSERREAWEALAGLLGAGAEPSVVRQLPQPDWARVAARLERLGRNAWWVDAYLTYARRSGRIEAYARTVDPSPLYRIGETPWIGAVFYIRLPGLERQEQVERWVDRTTASVPEEEHLVSGGSFGFDTFRMNAVSGANGGEAALRISVGREPLGQLLRLLHALHRRLP</sequence>
<keyword evidence="2" id="KW-1185">Reference proteome</keyword>
<evidence type="ECO:0000313" key="1">
    <source>
        <dbReference type="EMBL" id="MBD2845362.1"/>
    </source>
</evidence>
<dbReference type="Proteomes" id="UP000621560">
    <property type="component" value="Unassembled WGS sequence"/>
</dbReference>
<name>A0A927BS96_9BACL</name>
<accession>A0A927BS96</accession>
<evidence type="ECO:0000313" key="2">
    <source>
        <dbReference type="Proteomes" id="UP000621560"/>
    </source>
</evidence>
<protein>
    <submittedName>
        <fullName evidence="1">Uncharacterized protein</fullName>
    </submittedName>
</protein>
<comment type="caution">
    <text evidence="1">The sequence shown here is derived from an EMBL/GenBank/DDBJ whole genome shotgun (WGS) entry which is preliminary data.</text>
</comment>
<dbReference type="EMBL" id="JACXIZ010000015">
    <property type="protein sequence ID" value="MBD2845362.1"/>
    <property type="molecule type" value="Genomic_DNA"/>
</dbReference>
<dbReference type="RefSeq" id="WP_190916900.1">
    <property type="nucleotide sequence ID" value="NZ_JACXIZ010000015.1"/>
</dbReference>
<reference evidence="1" key="1">
    <citation type="submission" date="2020-09" db="EMBL/GenBank/DDBJ databases">
        <title>A novel bacterium of genus Paenibacillus, isolated from South China Sea.</title>
        <authorList>
            <person name="Huang H."/>
            <person name="Mo K."/>
            <person name="Hu Y."/>
        </authorList>
    </citation>
    <scope>NUCLEOTIDE SEQUENCE</scope>
    <source>
        <strain evidence="1">IB182496</strain>
    </source>
</reference>